<reference evidence="1" key="1">
    <citation type="submission" date="2022-02" db="EMBL/GenBank/DDBJ databases">
        <title>Plant Genome Project.</title>
        <authorList>
            <person name="Zhang R.-G."/>
        </authorList>
    </citation>
    <scope>NUCLEOTIDE SEQUENCE</scope>
    <source>
        <strain evidence="1">AT1</strain>
    </source>
</reference>
<evidence type="ECO:0000313" key="1">
    <source>
        <dbReference type="EMBL" id="KAI8550299.1"/>
    </source>
</evidence>
<comment type="caution">
    <text evidence="1">The sequence shown here is derived from an EMBL/GenBank/DDBJ whole genome shotgun (WGS) entry which is preliminary data.</text>
</comment>
<sequence>MAGRGQIPSQYEGRSVQAPGMMQHGPFPGSSPAGHRAMEPLPPPERMEAKIALQVAEIERLAGDNHRLAATHGALRQDLAAAQQEIQRLRAHIKSVHTEGDIQIRVLLEKIAKMEFDIRAGESVKKELQQAHMEAQGLVAARQELTAQIRQATAELDQARADLKKLPEMHAELDSLRQEHQRLRVKMFGGPMPLTVVICGAQQAHLCKQRKNRSPCNPGCDPKFGYCSNVQHSDFPCTVIFIITRYQQPASTQPTMPPMKRTIVEITFVIQLPKSVHTKDWTTFEYEKGLNIDKVQQMQAMEKNLVGMAREVEKLRADVLNAEKRAHVPIPYGGPYVHPDSLYPPMHGGGAYAETYGGLHGQKGLGAGVEGISPYGGGVGVGVGGAPLPTSGGAPMWGGAYDAPLPRR</sequence>
<proteinExistence type="predicted"/>
<dbReference type="EMBL" id="CM046393">
    <property type="protein sequence ID" value="KAI8550299.1"/>
    <property type="molecule type" value="Genomic_DNA"/>
</dbReference>
<organism evidence="1 2">
    <name type="scientific">Rhododendron molle</name>
    <name type="common">Chinese azalea</name>
    <name type="synonym">Azalea mollis</name>
    <dbReference type="NCBI Taxonomy" id="49168"/>
    <lineage>
        <taxon>Eukaryota</taxon>
        <taxon>Viridiplantae</taxon>
        <taxon>Streptophyta</taxon>
        <taxon>Embryophyta</taxon>
        <taxon>Tracheophyta</taxon>
        <taxon>Spermatophyta</taxon>
        <taxon>Magnoliopsida</taxon>
        <taxon>eudicotyledons</taxon>
        <taxon>Gunneridae</taxon>
        <taxon>Pentapetalae</taxon>
        <taxon>asterids</taxon>
        <taxon>Ericales</taxon>
        <taxon>Ericaceae</taxon>
        <taxon>Ericoideae</taxon>
        <taxon>Rhodoreae</taxon>
        <taxon>Rhododendron</taxon>
    </lineage>
</organism>
<protein>
    <submittedName>
        <fullName evidence="1">Uncharacterized protein</fullName>
    </submittedName>
</protein>
<keyword evidence="2" id="KW-1185">Reference proteome</keyword>
<gene>
    <name evidence="1" type="ORF">RHMOL_Rhmol06G0094300</name>
</gene>
<name>A0ACC0NBX5_RHOML</name>
<accession>A0ACC0NBX5</accession>
<dbReference type="Proteomes" id="UP001062846">
    <property type="component" value="Chromosome 6"/>
</dbReference>
<evidence type="ECO:0000313" key="2">
    <source>
        <dbReference type="Proteomes" id="UP001062846"/>
    </source>
</evidence>